<dbReference type="AlphaFoldDB" id="A0A9P5E1R4"/>
<gene>
    <name evidence="2" type="ORF">FBEOM_627</name>
</gene>
<keyword evidence="3" id="KW-1185">Reference proteome</keyword>
<feature type="region of interest" description="Disordered" evidence="1">
    <location>
        <begin position="109"/>
        <end position="155"/>
    </location>
</feature>
<dbReference type="EMBL" id="PVQB02000027">
    <property type="protein sequence ID" value="KAF4345326.1"/>
    <property type="molecule type" value="Genomic_DNA"/>
</dbReference>
<feature type="compositionally biased region" description="Basic and acidic residues" evidence="1">
    <location>
        <begin position="72"/>
        <end position="84"/>
    </location>
</feature>
<proteinExistence type="predicted"/>
<accession>A0A9P5E1R4</accession>
<feature type="region of interest" description="Disordered" evidence="1">
    <location>
        <begin position="178"/>
        <end position="226"/>
    </location>
</feature>
<feature type="region of interest" description="Disordered" evidence="1">
    <location>
        <begin position="42"/>
        <end position="67"/>
    </location>
</feature>
<evidence type="ECO:0000256" key="1">
    <source>
        <dbReference type="SAM" id="MobiDB-lite"/>
    </source>
</evidence>
<dbReference type="Proteomes" id="UP000730481">
    <property type="component" value="Unassembled WGS sequence"/>
</dbReference>
<evidence type="ECO:0000313" key="3">
    <source>
        <dbReference type="Proteomes" id="UP000730481"/>
    </source>
</evidence>
<protein>
    <submittedName>
        <fullName evidence="2">Uncharacterized protein</fullName>
    </submittedName>
</protein>
<dbReference type="OrthoDB" id="5213862at2759"/>
<feature type="region of interest" description="Disordered" evidence="1">
    <location>
        <begin position="72"/>
        <end position="91"/>
    </location>
</feature>
<organism evidence="2 3">
    <name type="scientific">Fusarium beomiforme</name>
    <dbReference type="NCBI Taxonomy" id="44412"/>
    <lineage>
        <taxon>Eukaryota</taxon>
        <taxon>Fungi</taxon>
        <taxon>Dikarya</taxon>
        <taxon>Ascomycota</taxon>
        <taxon>Pezizomycotina</taxon>
        <taxon>Sordariomycetes</taxon>
        <taxon>Hypocreomycetidae</taxon>
        <taxon>Hypocreales</taxon>
        <taxon>Nectriaceae</taxon>
        <taxon>Fusarium</taxon>
        <taxon>Fusarium burgessii species complex</taxon>
    </lineage>
</organism>
<feature type="compositionally biased region" description="Polar residues" evidence="1">
    <location>
        <begin position="200"/>
        <end position="217"/>
    </location>
</feature>
<name>A0A9P5E1R4_9HYPO</name>
<sequence>MSNPSYGDLPLRDPYAYNYSFIDEKPSPLRIVKCNRNVTKRRIAGHPKHDSSKHRQSFQGDGSLAVAKRREINPEKGATDKENTRFPQQDQGLIAQGRQTLREAKCWVQQDDSPPQRFGVTPSPQLSVKRTRQTRPKDSLGPGHPASYSTPSTLPAAYDLRRPVKARPPLTNLYDRAPRVNAESPPVTYATGREEGSPPFSRNPSTALSERPNTLQRSRPEHWPTPHVSITPEVMAIERGRHVFWVAIEISTKPWPDLFMDLAGSNQRDQEMEGSRENDGLYDLSVQIKPTEESSVIRVLQEQAFPIHQLDLGSSIFLLAQVQSDNLIEALKEELGDSTVSYMTVQLSYRNSAIAMCQDMEIVEDEMFSIHSKIETVATASVKLYNAMSLWSPPPVLRSNALLPLVERHWGTINARKVMAQIAATDYDPKDPEHTCCWPQKPIKDLGSWTHIKPPSKYSPTPMIPLRKTSLQRGFTEADLDDTEIYSEVHQRDIFWQI</sequence>
<reference evidence="2" key="2">
    <citation type="submission" date="2020-02" db="EMBL/GenBank/DDBJ databases">
        <title>Identification and distribution of gene clusters putatively required for synthesis of sphingolipid metabolism inhibitors in phylogenetically diverse species of the filamentous fungus Fusarium.</title>
        <authorList>
            <person name="Kim H.-S."/>
            <person name="Busman M."/>
            <person name="Brown D.W."/>
            <person name="Divon H."/>
            <person name="Uhlig S."/>
            <person name="Proctor R.H."/>
        </authorList>
    </citation>
    <scope>NUCLEOTIDE SEQUENCE</scope>
    <source>
        <strain evidence="2">NRRL 25174</strain>
    </source>
</reference>
<feature type="compositionally biased region" description="Basic residues" evidence="1">
    <location>
        <begin position="42"/>
        <end position="56"/>
    </location>
</feature>
<evidence type="ECO:0000313" key="2">
    <source>
        <dbReference type="EMBL" id="KAF4345326.1"/>
    </source>
</evidence>
<comment type="caution">
    <text evidence="2">The sequence shown here is derived from an EMBL/GenBank/DDBJ whole genome shotgun (WGS) entry which is preliminary data.</text>
</comment>
<reference evidence="2" key="1">
    <citation type="journal article" date="2017" name="Mycologia">
        <title>Fusarium algeriense, sp. nov., a novel toxigenic crown rot pathogen of durum wheat from Algeria is nested in the Fusarium burgessii species complex.</title>
        <authorList>
            <person name="Laraba I."/>
            <person name="Keddad A."/>
            <person name="Boureghda H."/>
            <person name="Abdallah N."/>
            <person name="Vaughan M.M."/>
            <person name="Proctor R.H."/>
            <person name="Busman M."/>
            <person name="O'Donnell K."/>
        </authorList>
    </citation>
    <scope>NUCLEOTIDE SEQUENCE</scope>
    <source>
        <strain evidence="2">NRRL 25174</strain>
    </source>
</reference>